<gene>
    <name evidence="3" type="ORF">MTUNDRAET4_1283</name>
</gene>
<evidence type="ECO:0008006" key="5">
    <source>
        <dbReference type="Google" id="ProtNLM"/>
    </source>
</evidence>
<dbReference type="KEGG" id="mtun:MTUNDRAET4_1283"/>
<dbReference type="EMBL" id="LR536450">
    <property type="protein sequence ID" value="VFU08176.1"/>
    <property type="molecule type" value="Genomic_DNA"/>
</dbReference>
<name>A0A4U8YWD7_METTU</name>
<reference evidence="3 4" key="1">
    <citation type="submission" date="2019-03" db="EMBL/GenBank/DDBJ databases">
        <authorList>
            <person name="Kox A.R. M."/>
        </authorList>
    </citation>
    <scope>NUCLEOTIDE SEQUENCE [LARGE SCALE GENOMIC DNA]</scope>
    <source>
        <strain evidence="3">MTUNDRAET4 annotated genome</strain>
    </source>
</reference>
<evidence type="ECO:0000256" key="1">
    <source>
        <dbReference type="SAM" id="MobiDB-lite"/>
    </source>
</evidence>
<protein>
    <recommendedName>
        <fullName evidence="5">17 kDa surface antigen</fullName>
    </recommendedName>
</protein>
<proteinExistence type="predicted"/>
<organism evidence="3 4">
    <name type="scientific">Methylocella tundrae</name>
    <dbReference type="NCBI Taxonomy" id="227605"/>
    <lineage>
        <taxon>Bacteria</taxon>
        <taxon>Pseudomonadati</taxon>
        <taxon>Pseudomonadota</taxon>
        <taxon>Alphaproteobacteria</taxon>
        <taxon>Hyphomicrobiales</taxon>
        <taxon>Beijerinckiaceae</taxon>
        <taxon>Methylocella</taxon>
    </lineage>
</organism>
<feature type="compositionally biased region" description="Polar residues" evidence="1">
    <location>
        <begin position="76"/>
        <end position="91"/>
    </location>
</feature>
<feature type="chain" id="PRO_5020595310" description="17 kDa surface antigen" evidence="2">
    <location>
        <begin position="32"/>
        <end position="91"/>
    </location>
</feature>
<feature type="region of interest" description="Disordered" evidence="1">
    <location>
        <begin position="69"/>
        <end position="91"/>
    </location>
</feature>
<dbReference type="AlphaFoldDB" id="A0A4U8YWD7"/>
<dbReference type="Proteomes" id="UP000294360">
    <property type="component" value="Chromosome"/>
</dbReference>
<sequence>MKAAQLLRKDALLASLLIGLGAAGFAGAANARPGGCVKGAVVGGIAGHLVGHGIAGAAAGCAYGAHERHKYDRQQTGEGRSSSDQHGASQY</sequence>
<evidence type="ECO:0000256" key="2">
    <source>
        <dbReference type="SAM" id="SignalP"/>
    </source>
</evidence>
<keyword evidence="2" id="KW-0732">Signal</keyword>
<feature type="signal peptide" evidence="2">
    <location>
        <begin position="1"/>
        <end position="31"/>
    </location>
</feature>
<dbReference type="RefSeq" id="WP_197731952.1">
    <property type="nucleotide sequence ID" value="NZ_CP139089.1"/>
</dbReference>
<accession>A0A4U8YWD7</accession>
<evidence type="ECO:0000313" key="4">
    <source>
        <dbReference type="Proteomes" id="UP000294360"/>
    </source>
</evidence>
<evidence type="ECO:0000313" key="3">
    <source>
        <dbReference type="EMBL" id="VFU08176.1"/>
    </source>
</evidence>